<dbReference type="GO" id="GO:0005829">
    <property type="term" value="C:cytosol"/>
    <property type="evidence" value="ECO:0007669"/>
    <property type="project" value="TreeGrafter"/>
</dbReference>
<dbReference type="Gene3D" id="3.40.190.290">
    <property type="match status" value="1"/>
</dbReference>
<dbReference type="Gene3D" id="1.10.10.10">
    <property type="entry name" value="Winged helix-like DNA-binding domain superfamily/Winged helix DNA-binding domain"/>
    <property type="match status" value="1"/>
</dbReference>
<dbReference type="PRINTS" id="PR00039">
    <property type="entry name" value="HTHLYSR"/>
</dbReference>
<dbReference type="RefSeq" id="WP_066461848.1">
    <property type="nucleotide sequence ID" value="NZ_MATO01000011.1"/>
</dbReference>
<dbReference type="GO" id="GO:0003700">
    <property type="term" value="F:DNA-binding transcription factor activity"/>
    <property type="evidence" value="ECO:0007669"/>
    <property type="project" value="InterPro"/>
</dbReference>
<protein>
    <recommendedName>
        <fullName evidence="5">HTH lysR-type domain-containing protein</fullName>
    </recommendedName>
</protein>
<dbReference type="InterPro" id="IPR050950">
    <property type="entry name" value="HTH-type_LysR_regulators"/>
</dbReference>
<dbReference type="Proteomes" id="UP000093482">
    <property type="component" value="Unassembled WGS sequence"/>
</dbReference>
<keyword evidence="3" id="KW-0238">DNA-binding</keyword>
<dbReference type="SUPFAM" id="SSF53850">
    <property type="entry name" value="Periplasmic binding protein-like II"/>
    <property type="match status" value="1"/>
</dbReference>
<dbReference type="CDD" id="cd05466">
    <property type="entry name" value="PBP2_LTTR_substrate"/>
    <property type="match status" value="1"/>
</dbReference>
<comment type="caution">
    <text evidence="6">The sequence shown here is derived from an EMBL/GenBank/DDBJ whole genome shotgun (WGS) entry which is preliminary data.</text>
</comment>
<reference evidence="6 7" key="1">
    <citation type="submission" date="2016-07" db="EMBL/GenBank/DDBJ databases">
        <title>Caryophanon latum genome sequencing.</title>
        <authorList>
            <person name="Verma A."/>
            <person name="Pal Y."/>
            <person name="Krishnamurthi S."/>
        </authorList>
    </citation>
    <scope>NUCLEOTIDE SEQUENCE [LARGE SCALE GENOMIC DNA]</scope>
    <source>
        <strain evidence="6 7">DSM 14151</strain>
    </source>
</reference>
<accession>A0A1C0Z171</accession>
<dbReference type="FunFam" id="1.10.10.10:FF:000001">
    <property type="entry name" value="LysR family transcriptional regulator"/>
    <property type="match status" value="1"/>
</dbReference>
<organism evidence="6 7">
    <name type="scientific">Caryophanon latum</name>
    <dbReference type="NCBI Taxonomy" id="33977"/>
    <lineage>
        <taxon>Bacteria</taxon>
        <taxon>Bacillati</taxon>
        <taxon>Bacillota</taxon>
        <taxon>Bacilli</taxon>
        <taxon>Bacillales</taxon>
        <taxon>Caryophanaceae</taxon>
        <taxon>Caryophanon</taxon>
    </lineage>
</organism>
<dbReference type="EMBL" id="MATO01000011">
    <property type="protein sequence ID" value="OCS93194.1"/>
    <property type="molecule type" value="Genomic_DNA"/>
</dbReference>
<evidence type="ECO:0000259" key="5">
    <source>
        <dbReference type="PROSITE" id="PS50931"/>
    </source>
</evidence>
<dbReference type="PROSITE" id="PS50931">
    <property type="entry name" value="HTH_LYSR"/>
    <property type="match status" value="1"/>
</dbReference>
<evidence type="ECO:0000313" key="7">
    <source>
        <dbReference type="Proteomes" id="UP000093482"/>
    </source>
</evidence>
<dbReference type="InterPro" id="IPR000847">
    <property type="entry name" value="LysR_HTH_N"/>
</dbReference>
<dbReference type="PANTHER" id="PTHR30419:SF28">
    <property type="entry name" value="HTH-TYPE TRANSCRIPTIONAL REGULATOR BSDA"/>
    <property type="match status" value="1"/>
</dbReference>
<dbReference type="OrthoDB" id="9803735at2"/>
<dbReference type="AlphaFoldDB" id="A0A1C0Z171"/>
<dbReference type="InterPro" id="IPR036388">
    <property type="entry name" value="WH-like_DNA-bd_sf"/>
</dbReference>
<keyword evidence="4" id="KW-0804">Transcription</keyword>
<proteinExistence type="inferred from homology"/>
<name>A0A1C0Z171_9BACL</name>
<keyword evidence="2" id="KW-0805">Transcription regulation</keyword>
<dbReference type="InterPro" id="IPR005119">
    <property type="entry name" value="LysR_subst-bd"/>
</dbReference>
<dbReference type="SUPFAM" id="SSF46785">
    <property type="entry name" value="Winged helix' DNA-binding domain"/>
    <property type="match status" value="1"/>
</dbReference>
<dbReference type="PANTHER" id="PTHR30419">
    <property type="entry name" value="HTH-TYPE TRANSCRIPTIONAL REGULATOR YBHD"/>
    <property type="match status" value="1"/>
</dbReference>
<evidence type="ECO:0000256" key="2">
    <source>
        <dbReference type="ARBA" id="ARBA00023015"/>
    </source>
</evidence>
<feature type="domain" description="HTH lysR-type" evidence="5">
    <location>
        <begin position="1"/>
        <end position="58"/>
    </location>
</feature>
<dbReference type="GO" id="GO:0003677">
    <property type="term" value="F:DNA binding"/>
    <property type="evidence" value="ECO:0007669"/>
    <property type="project" value="UniProtKB-KW"/>
</dbReference>
<evidence type="ECO:0000256" key="4">
    <source>
        <dbReference type="ARBA" id="ARBA00023163"/>
    </source>
</evidence>
<dbReference type="InterPro" id="IPR036390">
    <property type="entry name" value="WH_DNA-bd_sf"/>
</dbReference>
<gene>
    <name evidence="6" type="ORF">A6K76_05660</name>
</gene>
<dbReference type="Pfam" id="PF03466">
    <property type="entry name" value="LysR_substrate"/>
    <property type="match status" value="1"/>
</dbReference>
<dbReference type="Pfam" id="PF00126">
    <property type="entry name" value="HTH_1"/>
    <property type="match status" value="1"/>
</dbReference>
<sequence>MDIRQLRYFVTVADEGQITRAAKKLNMAQPPLSHQLKLMEEELGTTLFFRNSRSVELTEAGSLLYQRAISILHQLEDTVVEVKETGDGIRGQLAIGTAKTCGINFLPPRIQAFQQTYPLVTFRILDGHPYEVLKFLDERLVEFAVVRFAADIHLDYDAKTLQVEPYVLFVPKQWQWPASKTSISMKDLSDIPLVMVVREERYGMYSSFHNLCLKQGIKLNIVCECHDASIICSFVATGMGAAVLPKSTLLSHEHEIDIIEIEDCDLYNKTSLIWNKDRPLSKVAQHFLESF</sequence>
<comment type="similarity">
    <text evidence="1">Belongs to the LysR transcriptional regulatory family.</text>
</comment>
<evidence type="ECO:0000313" key="6">
    <source>
        <dbReference type="EMBL" id="OCS93194.1"/>
    </source>
</evidence>
<evidence type="ECO:0000256" key="3">
    <source>
        <dbReference type="ARBA" id="ARBA00023125"/>
    </source>
</evidence>
<keyword evidence="7" id="KW-1185">Reference proteome</keyword>
<evidence type="ECO:0000256" key="1">
    <source>
        <dbReference type="ARBA" id="ARBA00009437"/>
    </source>
</evidence>